<dbReference type="Proteomes" id="UP001557470">
    <property type="component" value="Unassembled WGS sequence"/>
</dbReference>
<reference evidence="28 29" key="1">
    <citation type="submission" date="2024-06" db="EMBL/GenBank/DDBJ databases">
        <authorList>
            <person name="Pan Q."/>
            <person name="Wen M."/>
            <person name="Jouanno E."/>
            <person name="Zahm M."/>
            <person name="Klopp C."/>
            <person name="Cabau C."/>
            <person name="Louis A."/>
            <person name="Berthelot C."/>
            <person name="Parey E."/>
            <person name="Roest Crollius H."/>
            <person name="Montfort J."/>
            <person name="Robinson-Rechavi M."/>
            <person name="Bouchez O."/>
            <person name="Lampietro C."/>
            <person name="Lopez Roques C."/>
            <person name="Donnadieu C."/>
            <person name="Postlethwait J."/>
            <person name="Bobe J."/>
            <person name="Verreycken H."/>
            <person name="Guiguen Y."/>
        </authorList>
    </citation>
    <scope>NUCLEOTIDE SEQUENCE [LARGE SCALE GENOMIC DNA]</scope>
    <source>
        <strain evidence="28">Up_M1</strain>
        <tissue evidence="28">Testis</tissue>
    </source>
</reference>
<evidence type="ECO:0000256" key="23">
    <source>
        <dbReference type="ARBA" id="ARBA00047995"/>
    </source>
</evidence>
<evidence type="ECO:0000256" key="12">
    <source>
        <dbReference type="ARBA" id="ARBA00022801"/>
    </source>
</evidence>
<dbReference type="CDD" id="cd18793">
    <property type="entry name" value="SF2_C_SNF"/>
    <property type="match status" value="1"/>
</dbReference>
<feature type="region of interest" description="Disordered" evidence="24">
    <location>
        <begin position="1823"/>
        <end position="1848"/>
    </location>
</feature>
<sequence>MSAEMISIPPGTSKLNVLVTKLHEFLAHAPKEDDDSRGNKSSNGITSKDHEVPHLTDRPALENSTDSLKQSGCGSRRKPSVVTKHSGLDESGASNESDDDGLIINSNGYPDETRLPKGTVLVRPEPVENVRDDFRGPEFRSGKSGLKRVFSRRRGGGEHLEIVSCTACGRQVNHFQRDSFYQHPVLKVLICKSCFKYYSSDDISKDCDGMDEQCRWCAEGGNLICCDFCPNAFCKKCILRNLGRKELSGILDEESKWYCYVCSPEPLLDLVVACDNVLDNLGCLWPDNRKRGRGEGKSGHYESHPRHSQSIPVGHWNHSEMDNNVVFNYNHLSIPEELAKKAKNLVDSTNTVNTTFIKFIQGGTQQKQSTALKLEYLKTFESVLKVLKKSHTALEEALWEEFKELGLPNVGENPALDDTDAPQQVQDGCVEMDIAENNCLDYLKKIASDHLEENDSDSKGFTDDGMPSSSNEMKGVLDADIMPRRGRGRPRKNSKAGEDPSNVTKQLVVQLTPVPVDKEPPSGPPEMEVEVELEAEEEEVIKVEKRVGDCESIEPGTEDEYESAEEGSELMGLDEEPENRRSPRVKTTPLRRPGDGQTKPDPSGVDSESDSDPDTSPNAEVPHEADEAEGGIDDSDSDEVPAVLQRAAMTHSSDEAASDDGDHRSVTKKCLFGLKKSTPLSPERVVRKRKVQDRSSDSDSSSDDPDMQKEMKSISRTRGRPQKVKRENEPNTSKETSQHRPIGRPRKVKKEVESASSKEGNTQEAKAKITPRSQQRTKQTTSSSSQDEGDQDSEFSDDSADQKIKPITEEVALLGATAFHQSSGDEEQPQSGPSWAAEDDDDPENRIAKKMLLAQIKASYSSGEDLSSEEDEPDRKEKKQNDHKDESSDKGDTSSLTSEPESTVIGHRHRLLRHKLIFDDANSGDQKTTEENGKEKKLKISRRTKVTSGEKLDSQNSDDSQSEHEESGMSEELSQSENESNEQKPISSRSSTSRVERESIRSYLQKKQQPSYIVLSDSSGDKSDSDDNDIEEEESKGTPKGRKKIRKIIEDEQLRLETQRALKDEEARRKRLAEREQREDLREVTVISDEESHVQCSVTTKLVLDQDDKLKQPLIQVHRNLVTKLKPHQVDGVQFIWDCCCESVKKANSTRGSGCILAHCMGLGKTLQVVTFLHTMLQSKCLNFRTALVVCPLNTILNWVNEFDKWQVDMGADKVKVTELALLKRPQDRYLALQRWQKDGGVMIMGYELYRNLTLGLKTSHKQFQKLFHSSLVNPGPDFVICDEGHILKNAMSNISKAMNAIKTKRRVVLTGTPLQNNLNEYHCMVNFIKENLLGSLKEFRNRFINPIQNGQCADSTPRDVRIMKNRAHVLHAMLAGCVQRRDYSALTKFLPPKHEYVLAVRVTPIQYKLYRYYLENFTGPASVVEGARGRAGTSLFKDFQILSRIWTHPWCLQLNYISKENKGHFDAKPQGKAESKEKENKGALLPADEDSNDSEVIVVWNSTSKGGHVEDQKAGPPVPSLDGVRASTSFRPDSPAADWYKQMVGDSDANVLEHSGKMVLLFEILRLAEELDDKVLVFSQSLISLDLIEDFLDLANKAKSSRQAFQYKGEGSWVRNTDYYRIDGSTSATSRKKWAEGFNDPSNKRGRLFLISTRAGSLGINLVAANRVIIFDASWNPSYDIQSIFRVYRFGQTKAVFVYRFLAQGTMEEKIYERQVAKQSLSFRVVDQQQIQRHFTLIELTELYMFEPELLDDPNSKKSKRTTPVLPKDIVLAKLLQTCKDQIVCYHEHESLLDHKEEEELSEADRKAAWDEYEAEGALILNQPSHSSSTPSTSSTRMAISMSSLQKKTDEQLKKIINDTREKVNEAVKSMQSFPSLPLEDYILRLWEENPNRDVEHVNTLAQAWKSSADKELEHRKATYQNHLEKLEKITNSIQNILASRKAEVKQTAMVTNQTQALTEGGQKPMH</sequence>
<dbReference type="InterPro" id="IPR027417">
    <property type="entry name" value="P-loop_NTPase"/>
</dbReference>
<dbReference type="CDD" id="cd11726">
    <property type="entry name" value="ADDz_ATRX"/>
    <property type="match status" value="1"/>
</dbReference>
<keyword evidence="15" id="KW-0067">ATP-binding</keyword>
<feature type="compositionally biased region" description="Basic and acidic residues" evidence="24">
    <location>
        <begin position="540"/>
        <end position="549"/>
    </location>
</feature>
<dbReference type="EC" id="3.6.4.12" evidence="4"/>
<accession>A0ABD0X4Q3</accession>
<feature type="compositionally biased region" description="Basic and acidic residues" evidence="24">
    <location>
        <begin position="1466"/>
        <end position="1482"/>
    </location>
</feature>
<feature type="region of interest" description="Disordered" evidence="24">
    <location>
        <begin position="29"/>
        <end position="119"/>
    </location>
</feature>
<dbReference type="InterPro" id="IPR049730">
    <property type="entry name" value="SNF2/RAD54-like_C"/>
</dbReference>
<keyword evidence="29" id="KW-1185">Reference proteome</keyword>
<evidence type="ECO:0000256" key="18">
    <source>
        <dbReference type="ARBA" id="ARBA00023125"/>
    </source>
</evidence>
<feature type="domain" description="Helicase C-terminal" evidence="26">
    <location>
        <begin position="1564"/>
        <end position="1740"/>
    </location>
</feature>
<dbReference type="EMBL" id="JAGEUA010000003">
    <property type="protein sequence ID" value="KAL0994246.1"/>
    <property type="molecule type" value="Genomic_DNA"/>
</dbReference>
<dbReference type="Pfam" id="PF17981">
    <property type="entry name" value="ADD_ATRX"/>
    <property type="match status" value="1"/>
</dbReference>
<keyword evidence="18" id="KW-0238">DNA-binding</keyword>
<feature type="compositionally biased region" description="Basic and acidic residues" evidence="24">
    <location>
        <begin position="451"/>
        <end position="462"/>
    </location>
</feature>
<dbReference type="GO" id="GO:0016787">
    <property type="term" value="F:hydrolase activity"/>
    <property type="evidence" value="ECO:0007669"/>
    <property type="project" value="UniProtKB-KW"/>
</dbReference>
<dbReference type="GO" id="GO:0005524">
    <property type="term" value="F:ATP binding"/>
    <property type="evidence" value="ECO:0007669"/>
    <property type="project" value="UniProtKB-KW"/>
</dbReference>
<dbReference type="PROSITE" id="PS51192">
    <property type="entry name" value="HELICASE_ATP_BIND_1"/>
    <property type="match status" value="1"/>
</dbReference>
<comment type="subcellular location">
    <subcellularLocation>
        <location evidence="2">Chromosome</location>
        <location evidence="2">Telomere</location>
    </subcellularLocation>
    <subcellularLocation>
        <location evidence="1">Nucleus</location>
    </subcellularLocation>
</comment>
<evidence type="ECO:0000259" key="27">
    <source>
        <dbReference type="PROSITE" id="PS51533"/>
    </source>
</evidence>
<evidence type="ECO:0000256" key="15">
    <source>
        <dbReference type="ARBA" id="ARBA00022840"/>
    </source>
</evidence>
<gene>
    <name evidence="28" type="ORF">UPYG_G00119790</name>
</gene>
<dbReference type="GO" id="GO:0003677">
    <property type="term" value="F:DNA binding"/>
    <property type="evidence" value="ECO:0007669"/>
    <property type="project" value="UniProtKB-KW"/>
</dbReference>
<dbReference type="InterPro" id="IPR041430">
    <property type="entry name" value="ADD_ATRX"/>
</dbReference>
<keyword evidence="7" id="KW-0597">Phosphoprotein</keyword>
<dbReference type="PROSITE" id="PS51533">
    <property type="entry name" value="ADD"/>
    <property type="match status" value="1"/>
</dbReference>
<keyword evidence="12" id="KW-0378">Hydrolase</keyword>
<keyword evidence="6" id="KW-1017">Isopeptide bond</keyword>
<feature type="compositionally biased region" description="Polar residues" evidence="24">
    <location>
        <begin position="1838"/>
        <end position="1847"/>
    </location>
</feature>
<feature type="compositionally biased region" description="Basic and acidic residues" evidence="24">
    <location>
        <begin position="873"/>
        <end position="892"/>
    </location>
</feature>
<evidence type="ECO:0000256" key="7">
    <source>
        <dbReference type="ARBA" id="ARBA00022553"/>
    </source>
</evidence>
<feature type="compositionally biased region" description="Acidic residues" evidence="24">
    <location>
        <begin position="556"/>
        <end position="577"/>
    </location>
</feature>
<dbReference type="InterPro" id="IPR014001">
    <property type="entry name" value="Helicase_ATP-bd"/>
</dbReference>
<name>A0ABD0X4Q3_UMBPY</name>
<dbReference type="FunFam" id="3.40.50.10810:FF:000011">
    <property type="entry name" value="Transcriptional regulator ATRX homolog"/>
    <property type="match status" value="1"/>
</dbReference>
<evidence type="ECO:0000256" key="19">
    <source>
        <dbReference type="ARBA" id="ARBA00023204"/>
    </source>
</evidence>
<dbReference type="Pfam" id="PF00176">
    <property type="entry name" value="SNF2-rel_dom"/>
    <property type="match status" value="1"/>
</dbReference>
<keyword evidence="14" id="KW-0862">Zinc</keyword>
<keyword evidence="13" id="KW-0347">Helicase</keyword>
<comment type="caution">
    <text evidence="28">The sequence shown here is derived from an EMBL/GenBank/DDBJ whole genome shotgun (WGS) entry which is preliminary data.</text>
</comment>
<dbReference type="Gene3D" id="3.40.50.10810">
    <property type="entry name" value="Tandem AAA-ATPase domain"/>
    <property type="match status" value="1"/>
</dbReference>
<dbReference type="GO" id="GO:0006281">
    <property type="term" value="P:DNA repair"/>
    <property type="evidence" value="ECO:0007669"/>
    <property type="project" value="UniProtKB-KW"/>
</dbReference>
<evidence type="ECO:0000256" key="4">
    <source>
        <dbReference type="ARBA" id="ARBA00012551"/>
    </source>
</evidence>
<dbReference type="Pfam" id="PF26143">
    <property type="entry name" value="ATRX_C"/>
    <property type="match status" value="1"/>
</dbReference>
<protein>
    <recommendedName>
        <fullName evidence="4">DNA helicase</fullName>
        <ecNumber evidence="4">3.6.4.12</ecNumber>
    </recommendedName>
    <alternativeName>
        <fullName evidence="21">ATP-dependent helicase ATRX</fullName>
    </alternativeName>
    <alternativeName>
        <fullName evidence="22">X-linked nuclear protein</fullName>
    </alternativeName>
</protein>
<evidence type="ECO:0000256" key="24">
    <source>
        <dbReference type="SAM" id="MobiDB-lite"/>
    </source>
</evidence>
<evidence type="ECO:0000256" key="17">
    <source>
        <dbReference type="ARBA" id="ARBA00022895"/>
    </source>
</evidence>
<feature type="compositionally biased region" description="Polar residues" evidence="24">
    <location>
        <begin position="62"/>
        <end position="73"/>
    </location>
</feature>
<keyword evidence="8" id="KW-0479">Metal-binding</keyword>
<feature type="domain" description="Helicase ATP-binding" evidence="25">
    <location>
        <begin position="1146"/>
        <end position="1332"/>
    </location>
</feature>
<dbReference type="Pfam" id="PF00271">
    <property type="entry name" value="Helicase_C"/>
    <property type="match status" value="1"/>
</dbReference>
<keyword evidence="9" id="KW-0547">Nucleotide-binding</keyword>
<feature type="region of interest" description="Disordered" evidence="24">
    <location>
        <begin position="1507"/>
        <end position="1526"/>
    </location>
</feature>
<feature type="compositionally biased region" description="Acidic residues" evidence="24">
    <location>
        <begin position="626"/>
        <end position="639"/>
    </location>
</feature>
<dbReference type="SUPFAM" id="SSF57903">
    <property type="entry name" value="FYVE/PHD zinc finger"/>
    <property type="match status" value="1"/>
</dbReference>
<dbReference type="InterPro" id="IPR017956">
    <property type="entry name" value="AT_hook_DNA-bd_motif"/>
</dbReference>
<dbReference type="GO" id="GO:0008270">
    <property type="term" value="F:zinc ion binding"/>
    <property type="evidence" value="ECO:0007669"/>
    <property type="project" value="UniProtKB-KW"/>
</dbReference>
<evidence type="ECO:0000256" key="2">
    <source>
        <dbReference type="ARBA" id="ARBA00004574"/>
    </source>
</evidence>
<feature type="compositionally biased region" description="Acidic residues" evidence="24">
    <location>
        <begin position="787"/>
        <end position="799"/>
    </location>
</feature>
<feature type="domain" description="PHD-type" evidence="27">
    <location>
        <begin position="153"/>
        <end position="290"/>
    </location>
</feature>
<keyword evidence="17" id="KW-0779">Telomere</keyword>
<evidence type="ECO:0000256" key="3">
    <source>
        <dbReference type="ARBA" id="ARBA00007025"/>
    </source>
</evidence>
<evidence type="ECO:0000256" key="14">
    <source>
        <dbReference type="ARBA" id="ARBA00022833"/>
    </source>
</evidence>
<evidence type="ECO:0000313" key="29">
    <source>
        <dbReference type="Proteomes" id="UP001557470"/>
    </source>
</evidence>
<evidence type="ECO:0000256" key="16">
    <source>
        <dbReference type="ARBA" id="ARBA00022843"/>
    </source>
</evidence>
<dbReference type="SMART" id="SM00384">
    <property type="entry name" value="AT_hook"/>
    <property type="match status" value="3"/>
</dbReference>
<evidence type="ECO:0000256" key="8">
    <source>
        <dbReference type="ARBA" id="ARBA00022723"/>
    </source>
</evidence>
<dbReference type="InterPro" id="IPR000330">
    <property type="entry name" value="SNF2_N"/>
</dbReference>
<dbReference type="GO" id="GO:0045944">
    <property type="term" value="P:positive regulation of transcription by RNA polymerase II"/>
    <property type="evidence" value="ECO:0007669"/>
    <property type="project" value="UniProtKB-ARBA"/>
</dbReference>
<feature type="compositionally biased region" description="Basic residues" evidence="24">
    <location>
        <begin position="906"/>
        <end position="915"/>
    </location>
</feature>
<evidence type="ECO:0000256" key="21">
    <source>
        <dbReference type="ARBA" id="ARBA00031106"/>
    </source>
</evidence>
<dbReference type="FunFam" id="3.40.50.300:FF:000377">
    <property type="entry name" value="transcriptional regulator ATRX isoform X1"/>
    <property type="match status" value="1"/>
</dbReference>
<dbReference type="SMART" id="SM00487">
    <property type="entry name" value="DEXDc"/>
    <property type="match status" value="1"/>
</dbReference>
<dbReference type="InterPro" id="IPR044574">
    <property type="entry name" value="ARIP4-like"/>
</dbReference>
<evidence type="ECO:0000313" key="28">
    <source>
        <dbReference type="EMBL" id="KAL0994246.1"/>
    </source>
</evidence>
<dbReference type="Gene3D" id="3.30.40.10">
    <property type="entry name" value="Zinc/RING finger domain, C3HC4 (zinc finger)"/>
    <property type="match status" value="1"/>
</dbReference>
<dbReference type="PROSITE" id="PS51194">
    <property type="entry name" value="HELICASE_CTER"/>
    <property type="match status" value="1"/>
</dbReference>
<dbReference type="InterPro" id="IPR058901">
    <property type="entry name" value="ATRX_C"/>
</dbReference>
<evidence type="ECO:0000256" key="20">
    <source>
        <dbReference type="ARBA" id="ARBA00023242"/>
    </source>
</evidence>
<evidence type="ECO:0000256" key="9">
    <source>
        <dbReference type="ARBA" id="ARBA00022741"/>
    </source>
</evidence>
<feature type="compositionally biased region" description="Basic residues" evidence="24">
    <location>
        <begin position="484"/>
        <end position="494"/>
    </location>
</feature>
<dbReference type="InterPro" id="IPR025766">
    <property type="entry name" value="ADD"/>
</dbReference>
<evidence type="ECO:0000256" key="11">
    <source>
        <dbReference type="ARBA" id="ARBA00022771"/>
    </source>
</evidence>
<keyword evidence="16" id="KW-0832">Ubl conjugation</keyword>
<proteinExistence type="inferred from homology"/>
<dbReference type="GO" id="GO:0003678">
    <property type="term" value="F:DNA helicase activity"/>
    <property type="evidence" value="ECO:0007669"/>
    <property type="project" value="UniProtKB-EC"/>
</dbReference>
<evidence type="ECO:0000256" key="10">
    <source>
        <dbReference type="ARBA" id="ARBA00022763"/>
    </source>
</evidence>
<feature type="compositionally biased region" description="Basic and acidic residues" evidence="24">
    <location>
        <begin position="29"/>
        <end position="38"/>
    </location>
</feature>
<feature type="compositionally biased region" description="Low complexity" evidence="24">
    <location>
        <begin position="1825"/>
        <end position="1837"/>
    </location>
</feature>
<feature type="compositionally biased region" description="Basic and acidic residues" evidence="24">
    <location>
        <begin position="47"/>
        <end position="60"/>
    </location>
</feature>
<dbReference type="SMART" id="SM00490">
    <property type="entry name" value="HELICc"/>
    <property type="match status" value="1"/>
</dbReference>
<dbReference type="PANTHER" id="PTHR45797:SF3">
    <property type="entry name" value="TRANSCRIPTIONAL REGULATOR ATRX HOMOLOG"/>
    <property type="match status" value="1"/>
</dbReference>
<feature type="compositionally biased region" description="Acidic residues" evidence="24">
    <location>
        <begin position="527"/>
        <end position="539"/>
    </location>
</feature>
<dbReference type="PANTHER" id="PTHR45797">
    <property type="entry name" value="RAD54-LIKE"/>
    <property type="match status" value="1"/>
</dbReference>
<organism evidence="28 29">
    <name type="scientific">Umbra pygmaea</name>
    <name type="common">Eastern mudminnow</name>
    <dbReference type="NCBI Taxonomy" id="75934"/>
    <lineage>
        <taxon>Eukaryota</taxon>
        <taxon>Metazoa</taxon>
        <taxon>Chordata</taxon>
        <taxon>Craniata</taxon>
        <taxon>Vertebrata</taxon>
        <taxon>Euteleostomi</taxon>
        <taxon>Actinopterygii</taxon>
        <taxon>Neopterygii</taxon>
        <taxon>Teleostei</taxon>
        <taxon>Protacanthopterygii</taxon>
        <taxon>Esociformes</taxon>
        <taxon>Umbridae</taxon>
        <taxon>Umbra</taxon>
    </lineage>
</organism>
<feature type="region of interest" description="Disordered" evidence="24">
    <location>
        <begin position="1466"/>
        <end position="1489"/>
    </location>
</feature>
<dbReference type="InterPro" id="IPR038718">
    <property type="entry name" value="SNF2-like_sf"/>
</dbReference>
<feature type="region of interest" description="Disordered" evidence="24">
    <location>
        <begin position="451"/>
        <end position="1044"/>
    </location>
</feature>
<evidence type="ECO:0000256" key="5">
    <source>
        <dbReference type="ARBA" id="ARBA00022454"/>
    </source>
</evidence>
<dbReference type="InterPro" id="IPR001650">
    <property type="entry name" value="Helicase_C-like"/>
</dbReference>
<dbReference type="Gene3D" id="3.40.50.300">
    <property type="entry name" value="P-loop containing nucleotide triphosphate hydrolases"/>
    <property type="match status" value="1"/>
</dbReference>
<evidence type="ECO:0000256" key="22">
    <source>
        <dbReference type="ARBA" id="ARBA00043074"/>
    </source>
</evidence>
<dbReference type="InterPro" id="IPR011011">
    <property type="entry name" value="Znf_FYVE_PHD"/>
</dbReference>
<keyword evidence="11" id="KW-0863">Zinc-finger</keyword>
<evidence type="ECO:0000259" key="25">
    <source>
        <dbReference type="PROSITE" id="PS51192"/>
    </source>
</evidence>
<comment type="catalytic activity">
    <reaction evidence="23">
        <text>ATP + H2O = ADP + phosphate + H(+)</text>
        <dbReference type="Rhea" id="RHEA:13065"/>
        <dbReference type="ChEBI" id="CHEBI:15377"/>
        <dbReference type="ChEBI" id="CHEBI:15378"/>
        <dbReference type="ChEBI" id="CHEBI:30616"/>
        <dbReference type="ChEBI" id="CHEBI:43474"/>
        <dbReference type="ChEBI" id="CHEBI:456216"/>
        <dbReference type="EC" id="3.6.4.12"/>
    </reaction>
</comment>
<feature type="compositionally biased region" description="Low complexity" evidence="24">
    <location>
        <begin position="770"/>
        <end position="786"/>
    </location>
</feature>
<evidence type="ECO:0000259" key="26">
    <source>
        <dbReference type="PROSITE" id="PS51194"/>
    </source>
</evidence>
<dbReference type="InterPro" id="IPR013083">
    <property type="entry name" value="Znf_RING/FYVE/PHD"/>
</dbReference>
<dbReference type="GO" id="GO:0000781">
    <property type="term" value="C:chromosome, telomeric region"/>
    <property type="evidence" value="ECO:0007669"/>
    <property type="project" value="UniProtKB-SubCell"/>
</dbReference>
<keyword evidence="19" id="KW-0234">DNA repair</keyword>
<dbReference type="SUPFAM" id="SSF52540">
    <property type="entry name" value="P-loop containing nucleoside triphosphate hydrolases"/>
    <property type="match status" value="2"/>
</dbReference>
<keyword evidence="5" id="KW-0158">Chromosome</keyword>
<evidence type="ECO:0000256" key="13">
    <source>
        <dbReference type="ARBA" id="ARBA00022806"/>
    </source>
</evidence>
<evidence type="ECO:0000256" key="6">
    <source>
        <dbReference type="ARBA" id="ARBA00022499"/>
    </source>
</evidence>
<evidence type="ECO:0000256" key="1">
    <source>
        <dbReference type="ARBA" id="ARBA00004123"/>
    </source>
</evidence>
<keyword evidence="10" id="KW-0227">DNA damage</keyword>
<dbReference type="GO" id="GO:0016604">
    <property type="term" value="C:nuclear body"/>
    <property type="evidence" value="ECO:0007669"/>
    <property type="project" value="UniProtKB-ARBA"/>
</dbReference>
<feature type="compositionally biased region" description="Basic residues" evidence="24">
    <location>
        <begin position="936"/>
        <end position="945"/>
    </location>
</feature>
<comment type="similarity">
    <text evidence="3">Belongs to the SNF2/RAD54 helicase family.</text>
</comment>
<keyword evidence="20" id="KW-0539">Nucleus</keyword>
<dbReference type="GO" id="GO:0140719">
    <property type="term" value="P:constitutive heterochromatin formation"/>
    <property type="evidence" value="ECO:0007669"/>
    <property type="project" value="UniProtKB-ARBA"/>
</dbReference>